<keyword evidence="5 9" id="KW-0010">Activator</keyword>
<evidence type="ECO:0000313" key="12">
    <source>
        <dbReference type="Proteomes" id="UP000799770"/>
    </source>
</evidence>
<evidence type="ECO:0000313" key="11">
    <source>
        <dbReference type="EMBL" id="KAF2120640.1"/>
    </source>
</evidence>
<feature type="region of interest" description="Disordered" evidence="10">
    <location>
        <begin position="314"/>
        <end position="379"/>
    </location>
</feature>
<evidence type="ECO:0000256" key="2">
    <source>
        <dbReference type="ARBA" id="ARBA00009259"/>
    </source>
</evidence>
<protein>
    <recommendedName>
        <fullName evidence="3 9">Mediator of RNA polymerase II transcription subunit 19</fullName>
    </recommendedName>
    <alternativeName>
        <fullName evidence="8 9">Mediator complex subunit 19</fullName>
    </alternativeName>
</protein>
<comment type="function">
    <text evidence="9">Component of the Mediator complex, a coactivator involved in the regulated transcription of nearly all RNA polymerase II-dependent genes. Mediator functions as a bridge to convey information from gene-specific regulatory proteins to the basal RNA polymerase II transcription machinery. Mediator is recruited to promoters by direct interactions with regulatory proteins and serves as a scaffold for the assembly of a functional preinitiation complex with RNA polymerase II and the general transcription factors.</text>
</comment>
<dbReference type="EMBL" id="ML977313">
    <property type="protein sequence ID" value="KAF2120640.1"/>
    <property type="molecule type" value="Genomic_DNA"/>
</dbReference>
<dbReference type="GO" id="GO:0003712">
    <property type="term" value="F:transcription coregulator activity"/>
    <property type="evidence" value="ECO:0007669"/>
    <property type="project" value="InterPro"/>
</dbReference>
<dbReference type="AlphaFoldDB" id="A0A6A5ZLX5"/>
<dbReference type="Pfam" id="PF08633">
    <property type="entry name" value="Rox3"/>
    <property type="match status" value="1"/>
</dbReference>
<proteinExistence type="inferred from homology"/>
<keyword evidence="12" id="KW-1185">Reference proteome</keyword>
<evidence type="ECO:0000256" key="10">
    <source>
        <dbReference type="SAM" id="MobiDB-lite"/>
    </source>
</evidence>
<keyword evidence="7 9" id="KW-0539">Nucleus</keyword>
<gene>
    <name evidence="9" type="primary">MED19</name>
    <name evidence="11" type="ORF">BDV96DRAFT_641303</name>
</gene>
<evidence type="ECO:0000256" key="4">
    <source>
        <dbReference type="ARBA" id="ARBA00023015"/>
    </source>
</evidence>
<comment type="subunit">
    <text evidence="9">Component of the Mediator complex.</text>
</comment>
<dbReference type="Proteomes" id="UP000799770">
    <property type="component" value="Unassembled WGS sequence"/>
</dbReference>
<keyword evidence="6 9" id="KW-0804">Transcription</keyword>
<name>A0A6A5ZLX5_9PLEO</name>
<dbReference type="InterPro" id="IPR013942">
    <property type="entry name" value="Mediator_Med19_fun"/>
</dbReference>
<feature type="region of interest" description="Disordered" evidence="10">
    <location>
        <begin position="1"/>
        <end position="137"/>
    </location>
</feature>
<evidence type="ECO:0000256" key="1">
    <source>
        <dbReference type="ARBA" id="ARBA00004123"/>
    </source>
</evidence>
<evidence type="ECO:0000256" key="8">
    <source>
        <dbReference type="ARBA" id="ARBA00032018"/>
    </source>
</evidence>
<sequence length="379" mass="40123">MSDPQPKRQRLTGSFSPASPPYHLAKASDQTKTPIVHPNTPTSPPYMSTTSQPNGGSATAATAPYSEMTPPSSVYMSQQPSQTAASGTVPHPFPTPGSTSGMASSSHLDGDGDATMLDDESDTRRSDHDRQGGASGSSLFKLCQSTYEISRPHGSQNLFELYSLNDLAKSVARVDPVTGEKINKLRKSYEGHIKALQIAGKAKATKMDGEFTNLLAVPEEDWHGSRVSGKEVERALEPDGSRLNSSWDSLLNSAFAGMAPGPLGNKDTNSYKQYLGMDEALKARGVPEGVAPRSVPATAATPHAATPIHAARLGGRPERAGSKRSYNETSFSGYGEGFADDYAGNSTGGEDAEGSLSKKRRLGGFERGPHQVEVGGVRR</sequence>
<dbReference type="OrthoDB" id="2160599at2759"/>
<accession>A0A6A5ZLX5</accession>
<evidence type="ECO:0000256" key="5">
    <source>
        <dbReference type="ARBA" id="ARBA00023159"/>
    </source>
</evidence>
<comment type="subcellular location">
    <subcellularLocation>
        <location evidence="1 9">Nucleus</location>
    </subcellularLocation>
</comment>
<feature type="compositionally biased region" description="Basic and acidic residues" evidence="10">
    <location>
        <begin position="122"/>
        <end position="131"/>
    </location>
</feature>
<feature type="compositionally biased region" description="Polar residues" evidence="10">
    <location>
        <begin position="96"/>
        <end position="107"/>
    </location>
</feature>
<reference evidence="11" key="1">
    <citation type="journal article" date="2020" name="Stud. Mycol.">
        <title>101 Dothideomycetes genomes: a test case for predicting lifestyles and emergence of pathogens.</title>
        <authorList>
            <person name="Haridas S."/>
            <person name="Albert R."/>
            <person name="Binder M."/>
            <person name="Bloem J."/>
            <person name="Labutti K."/>
            <person name="Salamov A."/>
            <person name="Andreopoulos B."/>
            <person name="Baker S."/>
            <person name="Barry K."/>
            <person name="Bills G."/>
            <person name="Bluhm B."/>
            <person name="Cannon C."/>
            <person name="Castanera R."/>
            <person name="Culley D."/>
            <person name="Daum C."/>
            <person name="Ezra D."/>
            <person name="Gonzalez J."/>
            <person name="Henrissat B."/>
            <person name="Kuo A."/>
            <person name="Liang C."/>
            <person name="Lipzen A."/>
            <person name="Lutzoni F."/>
            <person name="Magnuson J."/>
            <person name="Mondo S."/>
            <person name="Nolan M."/>
            <person name="Ohm R."/>
            <person name="Pangilinan J."/>
            <person name="Park H.-J."/>
            <person name="Ramirez L."/>
            <person name="Alfaro M."/>
            <person name="Sun H."/>
            <person name="Tritt A."/>
            <person name="Yoshinaga Y."/>
            <person name="Zwiers L.-H."/>
            <person name="Turgeon B."/>
            <person name="Goodwin S."/>
            <person name="Spatafora J."/>
            <person name="Crous P."/>
            <person name="Grigoriev I."/>
        </authorList>
    </citation>
    <scope>NUCLEOTIDE SEQUENCE</scope>
    <source>
        <strain evidence="11">CBS 627.86</strain>
    </source>
</reference>
<organism evidence="11 12">
    <name type="scientific">Lophiotrema nucula</name>
    <dbReference type="NCBI Taxonomy" id="690887"/>
    <lineage>
        <taxon>Eukaryota</taxon>
        <taxon>Fungi</taxon>
        <taxon>Dikarya</taxon>
        <taxon>Ascomycota</taxon>
        <taxon>Pezizomycotina</taxon>
        <taxon>Dothideomycetes</taxon>
        <taxon>Pleosporomycetidae</taxon>
        <taxon>Pleosporales</taxon>
        <taxon>Lophiotremataceae</taxon>
        <taxon>Lophiotrema</taxon>
    </lineage>
</organism>
<dbReference type="GO" id="GO:0006357">
    <property type="term" value="P:regulation of transcription by RNA polymerase II"/>
    <property type="evidence" value="ECO:0007669"/>
    <property type="project" value="InterPro"/>
</dbReference>
<evidence type="ECO:0000256" key="7">
    <source>
        <dbReference type="ARBA" id="ARBA00023242"/>
    </source>
</evidence>
<comment type="similarity">
    <text evidence="2 9">Belongs to the Mediator complex subunit 19 family.</text>
</comment>
<evidence type="ECO:0000256" key="6">
    <source>
        <dbReference type="ARBA" id="ARBA00023163"/>
    </source>
</evidence>
<evidence type="ECO:0000256" key="9">
    <source>
        <dbReference type="RuleBase" id="RU364151"/>
    </source>
</evidence>
<dbReference type="GO" id="GO:0016592">
    <property type="term" value="C:mediator complex"/>
    <property type="evidence" value="ECO:0007669"/>
    <property type="project" value="InterPro"/>
</dbReference>
<feature type="compositionally biased region" description="Polar residues" evidence="10">
    <location>
        <begin position="69"/>
        <end position="86"/>
    </location>
</feature>
<evidence type="ECO:0000256" key="3">
    <source>
        <dbReference type="ARBA" id="ARBA00019615"/>
    </source>
</evidence>
<keyword evidence="4 9" id="KW-0805">Transcription regulation</keyword>